<dbReference type="OrthoDB" id="6600824at2759"/>
<feature type="domain" description="HAT C-terminal dimerisation" evidence="1">
    <location>
        <begin position="154"/>
        <end position="204"/>
    </location>
</feature>
<gene>
    <name evidence="2" type="ORF">FWK35_00036637</name>
</gene>
<evidence type="ECO:0000259" key="1">
    <source>
        <dbReference type="Pfam" id="PF05699"/>
    </source>
</evidence>
<proteinExistence type="predicted"/>
<dbReference type="Pfam" id="PF05699">
    <property type="entry name" value="Dimer_Tnp_hAT"/>
    <property type="match status" value="1"/>
</dbReference>
<evidence type="ECO:0000313" key="2">
    <source>
        <dbReference type="EMBL" id="KAF0698102.1"/>
    </source>
</evidence>
<sequence length="235" mass="27334">TQLHKYFINRFIGQSCSQNSKNPDKTTLVLLKDIALLSKKRFNEVKKKPESLPKDAFNVFCKVYEKFVVAETARREYLEFCKYFEVLEKCKILPTILHERDEIKKVRSQEDIEESDTDVSMRINSSQSQPDKTMKNHSSLITTFQLFENNGSLKTLFPNLYTILKISITLPVGSVETERSFSKLKIIKNRLRSTMDNNRLESLIRISCEQDIDLDYLTIISTFSQKCPSLIKNLT</sequence>
<name>A0A6G0VL90_APHCR</name>
<dbReference type="SUPFAM" id="SSF53098">
    <property type="entry name" value="Ribonuclease H-like"/>
    <property type="match status" value="1"/>
</dbReference>
<evidence type="ECO:0000313" key="3">
    <source>
        <dbReference type="Proteomes" id="UP000478052"/>
    </source>
</evidence>
<dbReference type="PANTHER" id="PTHR46289">
    <property type="entry name" value="52 KDA REPRESSOR OF THE INHIBITOR OF THE PROTEIN KINASE-LIKE PROTEIN-RELATED"/>
    <property type="match status" value="1"/>
</dbReference>
<feature type="non-terminal residue" evidence="2">
    <location>
        <position position="1"/>
    </location>
</feature>
<organism evidence="2 3">
    <name type="scientific">Aphis craccivora</name>
    <name type="common">Cowpea aphid</name>
    <dbReference type="NCBI Taxonomy" id="307492"/>
    <lineage>
        <taxon>Eukaryota</taxon>
        <taxon>Metazoa</taxon>
        <taxon>Ecdysozoa</taxon>
        <taxon>Arthropoda</taxon>
        <taxon>Hexapoda</taxon>
        <taxon>Insecta</taxon>
        <taxon>Pterygota</taxon>
        <taxon>Neoptera</taxon>
        <taxon>Paraneoptera</taxon>
        <taxon>Hemiptera</taxon>
        <taxon>Sternorrhyncha</taxon>
        <taxon>Aphidomorpha</taxon>
        <taxon>Aphidoidea</taxon>
        <taxon>Aphididae</taxon>
        <taxon>Aphidini</taxon>
        <taxon>Aphis</taxon>
        <taxon>Aphis</taxon>
    </lineage>
</organism>
<dbReference type="InterPro" id="IPR008906">
    <property type="entry name" value="HATC_C_dom"/>
</dbReference>
<protein>
    <submittedName>
        <fullName evidence="2">Zinc finger MYM-type protein 1-like</fullName>
    </submittedName>
</protein>
<dbReference type="EMBL" id="VUJU01014979">
    <property type="protein sequence ID" value="KAF0698102.1"/>
    <property type="molecule type" value="Genomic_DNA"/>
</dbReference>
<dbReference type="InterPro" id="IPR012337">
    <property type="entry name" value="RNaseH-like_sf"/>
</dbReference>
<keyword evidence="3" id="KW-1185">Reference proteome</keyword>
<dbReference type="PANTHER" id="PTHR46289:SF14">
    <property type="entry name" value="DUF4371 DOMAIN-CONTAINING PROTEIN"/>
    <property type="match status" value="1"/>
</dbReference>
<comment type="caution">
    <text evidence="2">The sequence shown here is derived from an EMBL/GenBank/DDBJ whole genome shotgun (WGS) entry which is preliminary data.</text>
</comment>
<dbReference type="InterPro" id="IPR052958">
    <property type="entry name" value="IFN-induced_PKR_regulator"/>
</dbReference>
<dbReference type="Proteomes" id="UP000478052">
    <property type="component" value="Unassembled WGS sequence"/>
</dbReference>
<dbReference type="AlphaFoldDB" id="A0A6G0VL90"/>
<accession>A0A6G0VL90</accession>
<reference evidence="2 3" key="1">
    <citation type="submission" date="2019-08" db="EMBL/GenBank/DDBJ databases">
        <title>Whole genome of Aphis craccivora.</title>
        <authorList>
            <person name="Voronova N.V."/>
            <person name="Shulinski R.S."/>
            <person name="Bandarenka Y.V."/>
            <person name="Zhorov D.G."/>
            <person name="Warner D."/>
        </authorList>
    </citation>
    <scope>NUCLEOTIDE SEQUENCE [LARGE SCALE GENOMIC DNA]</scope>
    <source>
        <strain evidence="2">180601</strain>
        <tissue evidence="2">Whole Body</tissue>
    </source>
</reference>
<dbReference type="GO" id="GO:0046983">
    <property type="term" value="F:protein dimerization activity"/>
    <property type="evidence" value="ECO:0007669"/>
    <property type="project" value="InterPro"/>
</dbReference>